<protein>
    <submittedName>
        <fullName evidence="1">Uncharacterized protein</fullName>
    </submittedName>
</protein>
<dbReference type="Proteomes" id="UP000178912">
    <property type="component" value="Unassembled WGS sequence"/>
</dbReference>
<proteinExistence type="predicted"/>
<sequence>MIAASPSSIKTVFYSWDADDCGVGKCRQLIAAKAMLTLFEMQLMSRKILSKEEGDEGRSIK</sequence>
<dbReference type="AlphaFoldDB" id="A0A1E1KDQ9"/>
<organism evidence="1 2">
    <name type="scientific">Rhynchosporium agropyri</name>
    <dbReference type="NCBI Taxonomy" id="914238"/>
    <lineage>
        <taxon>Eukaryota</taxon>
        <taxon>Fungi</taxon>
        <taxon>Dikarya</taxon>
        <taxon>Ascomycota</taxon>
        <taxon>Pezizomycotina</taxon>
        <taxon>Leotiomycetes</taxon>
        <taxon>Helotiales</taxon>
        <taxon>Ploettnerulaceae</taxon>
        <taxon>Rhynchosporium</taxon>
    </lineage>
</organism>
<reference evidence="2" key="1">
    <citation type="submission" date="2016-03" db="EMBL/GenBank/DDBJ databases">
        <authorList>
            <person name="Guldener U."/>
        </authorList>
    </citation>
    <scope>NUCLEOTIDE SEQUENCE [LARGE SCALE GENOMIC DNA]</scope>
    <source>
        <strain evidence="2">04CH-RAC-A.6.1</strain>
    </source>
</reference>
<keyword evidence="2" id="KW-1185">Reference proteome</keyword>
<name>A0A1E1KDQ9_9HELO</name>
<dbReference type="EMBL" id="FJUX01000020">
    <property type="protein sequence ID" value="CZS94864.1"/>
    <property type="molecule type" value="Genomic_DNA"/>
</dbReference>
<evidence type="ECO:0000313" key="1">
    <source>
        <dbReference type="EMBL" id="CZS94864.1"/>
    </source>
</evidence>
<gene>
    <name evidence="1" type="ORF">RAG0_04699</name>
</gene>
<accession>A0A1E1KDQ9</accession>
<evidence type="ECO:0000313" key="2">
    <source>
        <dbReference type="Proteomes" id="UP000178912"/>
    </source>
</evidence>